<protein>
    <recommendedName>
        <fullName evidence="2">Rab-GAP TBC domain-containing protein</fullName>
    </recommendedName>
</protein>
<feature type="domain" description="Rab-GAP TBC" evidence="2">
    <location>
        <begin position="392"/>
        <end position="590"/>
    </location>
</feature>
<dbReference type="InterPro" id="IPR050302">
    <property type="entry name" value="Rab_GAP_TBC_domain"/>
</dbReference>
<dbReference type="EMBL" id="BLZA01000017">
    <property type="protein sequence ID" value="GHJ86016.1"/>
    <property type="molecule type" value="Genomic_DNA"/>
</dbReference>
<feature type="compositionally biased region" description="Polar residues" evidence="1">
    <location>
        <begin position="142"/>
        <end position="151"/>
    </location>
</feature>
<name>A0A8H3TS79_9TREE</name>
<dbReference type="PROSITE" id="PS50086">
    <property type="entry name" value="TBC_RABGAP"/>
    <property type="match status" value="1"/>
</dbReference>
<dbReference type="PANTHER" id="PTHR47219">
    <property type="entry name" value="RAB GTPASE-ACTIVATING PROTEIN 1-LIKE"/>
    <property type="match status" value="1"/>
</dbReference>
<dbReference type="AlphaFoldDB" id="A0A8H3TS79"/>
<accession>A0A8H3TS79</accession>
<evidence type="ECO:0000313" key="4">
    <source>
        <dbReference type="Proteomes" id="UP000620104"/>
    </source>
</evidence>
<feature type="region of interest" description="Disordered" evidence="1">
    <location>
        <begin position="30"/>
        <end position="161"/>
    </location>
</feature>
<dbReference type="InterPro" id="IPR000195">
    <property type="entry name" value="Rab-GAP-TBC_dom"/>
</dbReference>
<keyword evidence="4" id="KW-1185">Reference proteome</keyword>
<dbReference type="GO" id="GO:0005096">
    <property type="term" value="F:GTPase activator activity"/>
    <property type="evidence" value="ECO:0007669"/>
    <property type="project" value="TreeGrafter"/>
</dbReference>
<evidence type="ECO:0000259" key="2">
    <source>
        <dbReference type="PROSITE" id="PS50086"/>
    </source>
</evidence>
<evidence type="ECO:0000313" key="3">
    <source>
        <dbReference type="EMBL" id="GHJ86016.1"/>
    </source>
</evidence>
<dbReference type="SMART" id="SM00164">
    <property type="entry name" value="TBC"/>
    <property type="match status" value="1"/>
</dbReference>
<feature type="compositionally biased region" description="Polar residues" evidence="1">
    <location>
        <begin position="44"/>
        <end position="58"/>
    </location>
</feature>
<feature type="compositionally biased region" description="Basic and acidic residues" evidence="1">
    <location>
        <begin position="76"/>
        <end position="90"/>
    </location>
</feature>
<dbReference type="Gene3D" id="1.10.472.80">
    <property type="entry name" value="Ypt/Rab-GAP domain of gyp1p, domain 3"/>
    <property type="match status" value="1"/>
</dbReference>
<proteinExistence type="predicted"/>
<feature type="region of interest" description="Disordered" evidence="1">
    <location>
        <begin position="235"/>
        <end position="254"/>
    </location>
</feature>
<organism evidence="3 4">
    <name type="scientific">Naganishia liquefaciens</name>
    <dbReference type="NCBI Taxonomy" id="104408"/>
    <lineage>
        <taxon>Eukaryota</taxon>
        <taxon>Fungi</taxon>
        <taxon>Dikarya</taxon>
        <taxon>Basidiomycota</taxon>
        <taxon>Agaricomycotina</taxon>
        <taxon>Tremellomycetes</taxon>
        <taxon>Filobasidiales</taxon>
        <taxon>Filobasidiaceae</taxon>
        <taxon>Naganishia</taxon>
    </lineage>
</organism>
<dbReference type="PANTHER" id="PTHR47219:SF9">
    <property type="entry name" value="GTPASE ACTIVATING PROTEIN AND CENTROSOME-ASSOCIATED, ISOFORM B"/>
    <property type="match status" value="1"/>
</dbReference>
<dbReference type="Gene3D" id="1.10.8.270">
    <property type="entry name" value="putative rabgap domain of human tbc1 domain family member 14 like domains"/>
    <property type="match status" value="1"/>
</dbReference>
<gene>
    <name evidence="3" type="ORF">NliqN6_2418</name>
</gene>
<dbReference type="Pfam" id="PF00566">
    <property type="entry name" value="RabGAP-TBC"/>
    <property type="match status" value="1"/>
</dbReference>
<dbReference type="Proteomes" id="UP000620104">
    <property type="component" value="Unassembled WGS sequence"/>
</dbReference>
<dbReference type="SUPFAM" id="SSF47923">
    <property type="entry name" value="Ypt/Rab-GAP domain of gyp1p"/>
    <property type="match status" value="2"/>
</dbReference>
<reference evidence="3" key="1">
    <citation type="submission" date="2020-07" db="EMBL/GenBank/DDBJ databases">
        <title>Draft Genome Sequence of a Deep-Sea Yeast, Naganishia (Cryptococcus) liquefaciens strain N6.</title>
        <authorList>
            <person name="Han Y.W."/>
            <person name="Kajitani R."/>
            <person name="Morimoto H."/>
            <person name="Parhat M."/>
            <person name="Tsubouchi H."/>
            <person name="Bakenova O."/>
            <person name="Ogata M."/>
            <person name="Argunhan B."/>
            <person name="Aoki R."/>
            <person name="Kajiwara S."/>
            <person name="Itoh T."/>
            <person name="Iwasaki H."/>
        </authorList>
    </citation>
    <scope>NUCLEOTIDE SEQUENCE</scope>
    <source>
        <strain evidence="3">N6</strain>
    </source>
</reference>
<dbReference type="FunFam" id="1.10.8.270:FF:000023">
    <property type="entry name" value="TBC domain-containing protein C1778.09"/>
    <property type="match status" value="1"/>
</dbReference>
<comment type="caution">
    <text evidence="3">The sequence shown here is derived from an EMBL/GenBank/DDBJ whole genome shotgun (WGS) entry which is preliminary data.</text>
</comment>
<feature type="region of interest" description="Disordered" evidence="1">
    <location>
        <begin position="410"/>
        <end position="431"/>
    </location>
</feature>
<feature type="compositionally biased region" description="Polar residues" evidence="1">
    <location>
        <begin position="412"/>
        <end position="425"/>
    </location>
</feature>
<feature type="compositionally biased region" description="Basic and acidic residues" evidence="1">
    <location>
        <begin position="30"/>
        <end position="42"/>
    </location>
</feature>
<feature type="compositionally biased region" description="Low complexity" evidence="1">
    <location>
        <begin position="102"/>
        <end position="113"/>
    </location>
</feature>
<dbReference type="InterPro" id="IPR035969">
    <property type="entry name" value="Rab-GAP_TBC_sf"/>
</dbReference>
<dbReference type="OrthoDB" id="294251at2759"/>
<dbReference type="GO" id="GO:0031267">
    <property type="term" value="F:small GTPase binding"/>
    <property type="evidence" value="ECO:0007669"/>
    <property type="project" value="TreeGrafter"/>
</dbReference>
<sequence>MSAFDQYPDLPSPTNRDSAASAIFNLYGYSKRDSSQLEEKRPVSQANGLNGHDQLSQGGRTGSADDGLVEELQSPRVEEPHRTTESKSHTWIDGISNSKTFSTPDTNSSPSSNRPQSMALAPSLPVFSQAEDPANRRHSSAVLHSQAQDAQSRVKGSFPKTSHPFMAMEEERSAYLTVPTVQPEPATNQEDALIGRQPGEEEDAYHVRSTYARLEVQGVYGDGWDEGVERTRGRAIKDDRRSSQAIPAKSDALSEQERKALSKVDRYGFFDQALKTRQENRVYRIPAQAFRKTPKVPKSPPARAEVDRSKQDIMAGGSEDTTGAVPEAISPAEIERLTDTRREMFRRKEAERIGKWERMLLVADRDTGGNAVRWKWEAAGKGRKLTKRVYKGIPDRWRSAAWSALIEAKTRQPPSSLPKQHGTSDSSERYRTASDVASSYDVQIDLDVPRTISGHILFHTRYGHGQRSLFNVLHSFSTYCSECGYCQGMGPIAATFLCYFDPPRVYTSMVRLHDAYDMHGIFIHGFPGLLENFYVQERLIEHMMPDVYSAFEKHMISASSYATKWYITLFANSVPFQTQLRIWDCLLLDGQDVLVMTSLALIYAFRAVLTAVNASFETILSTLSAFYIPEDEDLLMQWIHKMMMNPETRSMMAGWRKHWQELVRNKEERSALL</sequence>
<evidence type="ECO:0000256" key="1">
    <source>
        <dbReference type="SAM" id="MobiDB-lite"/>
    </source>
</evidence>